<keyword evidence="5 8" id="KW-0812">Transmembrane</keyword>
<feature type="transmembrane region" description="Helical" evidence="8">
    <location>
        <begin position="265"/>
        <end position="287"/>
    </location>
</feature>
<sequence length="365" mass="42038">MKHAVIVLPTYNEKENIKSLIPAIFDQTNQINGWFFSILVVDDSSPDGTYNEIVHLQKKFKDLHVIKGKKQGLGRAYLRGFAHALQHYQPDILFEMDADWSHLPEIIPQFIKEIDKGADFVIGSRYIKGGSIPPEWGLHRKIFSFFGNIIVRLGFMNLQMHEWTNGFRAIKGTFIRNILSELNSFNGYVFQIAILDRALKNHLKIVEVPMHFKERKNGKSKINAGKYILDIFVYIFLNSSFIKFCFVGFVGFIINIIGLEFFYRIGFLPGIAAGIGAELSIISNFILNNSWSFAHKKIGKEIGTFNKFLQFNFVSFGSVIMQFIVVSLGTYIFGNQTRLIFLIISVIGFIIPYSYYMYNRFIWIN</sequence>
<evidence type="ECO:0000259" key="9">
    <source>
        <dbReference type="Pfam" id="PF00535"/>
    </source>
</evidence>
<evidence type="ECO:0000256" key="1">
    <source>
        <dbReference type="ARBA" id="ARBA00004141"/>
    </source>
</evidence>
<evidence type="ECO:0000256" key="7">
    <source>
        <dbReference type="ARBA" id="ARBA00023136"/>
    </source>
</evidence>
<evidence type="ECO:0008006" key="13">
    <source>
        <dbReference type="Google" id="ProtNLM"/>
    </source>
</evidence>
<dbReference type="GO" id="GO:0016020">
    <property type="term" value="C:membrane"/>
    <property type="evidence" value="ECO:0007669"/>
    <property type="project" value="UniProtKB-SubCell"/>
</dbReference>
<dbReference type="STRING" id="1802074.A3J15_00630"/>
<keyword evidence="3" id="KW-0328">Glycosyltransferase</keyword>
<keyword evidence="4" id="KW-0808">Transferase</keyword>
<dbReference type="InterPro" id="IPR039528">
    <property type="entry name" value="DPM1-like"/>
</dbReference>
<evidence type="ECO:0000256" key="5">
    <source>
        <dbReference type="ARBA" id="ARBA00022692"/>
    </source>
</evidence>
<dbReference type="FunFam" id="3.90.550.10:FF:000122">
    <property type="entry name" value="Dolichol-phosphate mannosyltransferase subunit 1"/>
    <property type="match status" value="1"/>
</dbReference>
<keyword evidence="7 8" id="KW-0472">Membrane</keyword>
<accession>A0A1F7JMQ3</accession>
<gene>
    <name evidence="11" type="ORF">A3J15_00630</name>
</gene>
<dbReference type="AlphaFoldDB" id="A0A1F7JMQ3"/>
<feature type="transmembrane region" description="Helical" evidence="8">
    <location>
        <begin position="339"/>
        <end position="358"/>
    </location>
</feature>
<dbReference type="InterPro" id="IPR001173">
    <property type="entry name" value="Glyco_trans_2-like"/>
</dbReference>
<dbReference type="CDD" id="cd06442">
    <property type="entry name" value="DPM1_like"/>
    <property type="match status" value="1"/>
</dbReference>
<evidence type="ECO:0000313" key="11">
    <source>
        <dbReference type="EMBL" id="OGK56889.1"/>
    </source>
</evidence>
<dbReference type="InterPro" id="IPR007267">
    <property type="entry name" value="GtrA_DPMS_TM"/>
</dbReference>
<organism evidence="11 12">
    <name type="scientific">Candidatus Roizmanbacteria bacterium RIFCSPLOWO2_02_FULL_38_10</name>
    <dbReference type="NCBI Taxonomy" id="1802074"/>
    <lineage>
        <taxon>Bacteria</taxon>
        <taxon>Candidatus Roizmaniibacteriota</taxon>
    </lineage>
</organism>
<reference evidence="11 12" key="1">
    <citation type="journal article" date="2016" name="Nat. Commun.">
        <title>Thousands of microbial genomes shed light on interconnected biogeochemical processes in an aquifer system.</title>
        <authorList>
            <person name="Anantharaman K."/>
            <person name="Brown C.T."/>
            <person name="Hug L.A."/>
            <person name="Sharon I."/>
            <person name="Castelle C.J."/>
            <person name="Probst A.J."/>
            <person name="Thomas B.C."/>
            <person name="Singh A."/>
            <person name="Wilkins M.J."/>
            <person name="Karaoz U."/>
            <person name="Brodie E.L."/>
            <person name="Williams K.H."/>
            <person name="Hubbard S.S."/>
            <person name="Banfield J.F."/>
        </authorList>
    </citation>
    <scope>NUCLEOTIDE SEQUENCE [LARGE SCALE GENOMIC DNA]</scope>
</reference>
<keyword evidence="6 8" id="KW-1133">Transmembrane helix</keyword>
<dbReference type="GO" id="GO:0009247">
    <property type="term" value="P:glycolipid biosynthetic process"/>
    <property type="evidence" value="ECO:0007669"/>
    <property type="project" value="TreeGrafter"/>
</dbReference>
<evidence type="ECO:0000256" key="6">
    <source>
        <dbReference type="ARBA" id="ARBA00022989"/>
    </source>
</evidence>
<evidence type="ECO:0000313" key="12">
    <source>
        <dbReference type="Proteomes" id="UP000176376"/>
    </source>
</evidence>
<dbReference type="Pfam" id="PF00535">
    <property type="entry name" value="Glycos_transf_2"/>
    <property type="match status" value="1"/>
</dbReference>
<feature type="domain" description="GtrA/DPMS transmembrane" evidence="10">
    <location>
        <begin position="243"/>
        <end position="363"/>
    </location>
</feature>
<comment type="similarity">
    <text evidence="2">Belongs to the glycosyltransferase 2 family.</text>
</comment>
<dbReference type="Proteomes" id="UP000176376">
    <property type="component" value="Unassembled WGS sequence"/>
</dbReference>
<dbReference type="GO" id="GO:0000271">
    <property type="term" value="P:polysaccharide biosynthetic process"/>
    <property type="evidence" value="ECO:0007669"/>
    <property type="project" value="InterPro"/>
</dbReference>
<comment type="caution">
    <text evidence="11">The sequence shown here is derived from an EMBL/GenBank/DDBJ whole genome shotgun (WGS) entry which is preliminary data.</text>
</comment>
<evidence type="ECO:0000256" key="8">
    <source>
        <dbReference type="SAM" id="Phobius"/>
    </source>
</evidence>
<dbReference type="EMBL" id="MGAY01000019">
    <property type="protein sequence ID" value="OGK56889.1"/>
    <property type="molecule type" value="Genomic_DNA"/>
</dbReference>
<proteinExistence type="inferred from homology"/>
<evidence type="ECO:0000256" key="4">
    <source>
        <dbReference type="ARBA" id="ARBA00022679"/>
    </source>
</evidence>
<evidence type="ECO:0000256" key="2">
    <source>
        <dbReference type="ARBA" id="ARBA00006739"/>
    </source>
</evidence>
<evidence type="ECO:0000259" key="10">
    <source>
        <dbReference type="Pfam" id="PF04138"/>
    </source>
</evidence>
<comment type="subcellular location">
    <subcellularLocation>
        <location evidence="1">Membrane</location>
        <topology evidence="1">Multi-pass membrane protein</topology>
    </subcellularLocation>
</comment>
<feature type="domain" description="Glycosyltransferase 2-like" evidence="9">
    <location>
        <begin position="6"/>
        <end position="141"/>
    </location>
</feature>
<dbReference type="PANTHER" id="PTHR43398">
    <property type="entry name" value="DOLICHOL-PHOSPHATE MANNOSYLTRANSFERASE SUBUNIT 1"/>
    <property type="match status" value="1"/>
</dbReference>
<feature type="transmembrane region" description="Helical" evidence="8">
    <location>
        <begin position="308"/>
        <end position="333"/>
    </location>
</feature>
<protein>
    <recommendedName>
        <fullName evidence="13">Glycosyltransferase 2-like domain-containing protein</fullName>
    </recommendedName>
</protein>
<feature type="transmembrane region" description="Helical" evidence="8">
    <location>
        <begin position="231"/>
        <end position="259"/>
    </location>
</feature>
<dbReference type="Gene3D" id="3.90.550.10">
    <property type="entry name" value="Spore Coat Polysaccharide Biosynthesis Protein SpsA, Chain A"/>
    <property type="match status" value="1"/>
</dbReference>
<dbReference type="Pfam" id="PF04138">
    <property type="entry name" value="GtrA_DPMS_TM"/>
    <property type="match status" value="1"/>
</dbReference>
<name>A0A1F7JMQ3_9BACT</name>
<evidence type="ECO:0000256" key="3">
    <source>
        <dbReference type="ARBA" id="ARBA00022676"/>
    </source>
</evidence>
<dbReference type="GO" id="GO:0004582">
    <property type="term" value="F:dolichyl-phosphate beta-D-mannosyltransferase activity"/>
    <property type="evidence" value="ECO:0007669"/>
    <property type="project" value="InterPro"/>
</dbReference>
<dbReference type="SUPFAM" id="SSF53448">
    <property type="entry name" value="Nucleotide-diphospho-sugar transferases"/>
    <property type="match status" value="1"/>
</dbReference>
<dbReference type="PANTHER" id="PTHR43398:SF1">
    <property type="entry name" value="DOLICHOL-PHOSPHATE MANNOSYLTRANSFERASE SUBUNIT 1"/>
    <property type="match status" value="1"/>
</dbReference>
<dbReference type="InterPro" id="IPR029044">
    <property type="entry name" value="Nucleotide-diphossugar_trans"/>
</dbReference>